<evidence type="ECO:0000313" key="3">
    <source>
        <dbReference type="Proteomes" id="UP001500067"/>
    </source>
</evidence>
<sequence length="179" mass="20078">MVLVALVASFSNSFCGEFRSAVLTREGEHGPWHYEKVIDVPGTSKEELYRRMKLWVVGNIKTTDLNNTFDDKSMDLIISTPTIAFPDLKWKSLADQTMSFKMQIEIKDNKIRVGMNGFVYSGYKNGGSVQILKPLEDLALAGNSGGQYKQIGEGFDNSFLGFMETLEKAAKTEKKSSEW</sequence>
<proteinExistence type="predicted"/>
<protein>
    <recommendedName>
        <fullName evidence="1">DUF4468 domain-containing protein</fullName>
    </recommendedName>
</protein>
<reference evidence="3" key="1">
    <citation type="journal article" date="2019" name="Int. J. Syst. Evol. Microbiol.">
        <title>The Global Catalogue of Microorganisms (GCM) 10K type strain sequencing project: providing services to taxonomists for standard genome sequencing and annotation.</title>
        <authorList>
            <consortium name="The Broad Institute Genomics Platform"/>
            <consortium name="The Broad Institute Genome Sequencing Center for Infectious Disease"/>
            <person name="Wu L."/>
            <person name="Ma J."/>
        </authorList>
    </citation>
    <scope>NUCLEOTIDE SEQUENCE [LARGE SCALE GENOMIC DNA]</scope>
    <source>
        <strain evidence="3">JCM 32105</strain>
    </source>
</reference>
<dbReference type="InterPro" id="IPR027823">
    <property type="entry name" value="DUF4468"/>
</dbReference>
<gene>
    <name evidence="2" type="ORF">GCM10023093_16550</name>
</gene>
<dbReference type="EMBL" id="BAABFA010000010">
    <property type="protein sequence ID" value="GAA4465048.1"/>
    <property type="molecule type" value="Genomic_DNA"/>
</dbReference>
<feature type="domain" description="DUF4468" evidence="1">
    <location>
        <begin position="34"/>
        <end position="120"/>
    </location>
</feature>
<comment type="caution">
    <text evidence="2">The sequence shown here is derived from an EMBL/GenBank/DDBJ whole genome shotgun (WGS) entry which is preliminary data.</text>
</comment>
<dbReference type="Gene3D" id="3.30.530.80">
    <property type="match status" value="1"/>
</dbReference>
<dbReference type="Proteomes" id="UP001500067">
    <property type="component" value="Unassembled WGS sequence"/>
</dbReference>
<keyword evidence="3" id="KW-1185">Reference proteome</keyword>
<evidence type="ECO:0000259" key="1">
    <source>
        <dbReference type="Pfam" id="PF14730"/>
    </source>
</evidence>
<name>A0ABP8NFR5_9BACT</name>
<accession>A0ABP8NFR5</accession>
<evidence type="ECO:0000313" key="2">
    <source>
        <dbReference type="EMBL" id="GAA4465048.1"/>
    </source>
</evidence>
<organism evidence="2 3">
    <name type="scientific">Nemorincola caseinilytica</name>
    <dbReference type="NCBI Taxonomy" id="2054315"/>
    <lineage>
        <taxon>Bacteria</taxon>
        <taxon>Pseudomonadati</taxon>
        <taxon>Bacteroidota</taxon>
        <taxon>Chitinophagia</taxon>
        <taxon>Chitinophagales</taxon>
        <taxon>Chitinophagaceae</taxon>
        <taxon>Nemorincola</taxon>
    </lineage>
</organism>
<dbReference type="Pfam" id="PF14730">
    <property type="entry name" value="DUF4468"/>
    <property type="match status" value="1"/>
</dbReference>